<protein>
    <submittedName>
        <fullName evidence="3">Multidrug resistance efflux pump</fullName>
    </submittedName>
</protein>
<organism evidence="3 4">
    <name type="scientific">Moheibacter stercoris</name>
    <dbReference type="NCBI Taxonomy" id="1628251"/>
    <lineage>
        <taxon>Bacteria</taxon>
        <taxon>Pseudomonadati</taxon>
        <taxon>Bacteroidota</taxon>
        <taxon>Flavobacteriia</taxon>
        <taxon>Flavobacteriales</taxon>
        <taxon>Weeksellaceae</taxon>
        <taxon>Moheibacter</taxon>
    </lineage>
</organism>
<dbReference type="EMBL" id="JBEPMO010000029">
    <property type="protein sequence ID" value="MET3733057.1"/>
    <property type="molecule type" value="Genomic_DNA"/>
</dbReference>
<name>A0ABV2LZK2_9FLAO</name>
<dbReference type="Gene3D" id="2.40.50.100">
    <property type="match status" value="1"/>
</dbReference>
<evidence type="ECO:0000259" key="2">
    <source>
        <dbReference type="Pfam" id="PF25973"/>
    </source>
</evidence>
<comment type="caution">
    <text evidence="3">The sequence shown here is derived from an EMBL/GenBank/DDBJ whole genome shotgun (WGS) entry which is preliminary data.</text>
</comment>
<feature type="domain" description="CzcB-like barrel-sandwich hybrid" evidence="2">
    <location>
        <begin position="25"/>
        <end position="203"/>
    </location>
</feature>
<sequence length="340" mass="38193">MQPIIKDIKELVFASGTLEWDDAYQLTAQTDGVLTEASFEVGDKVNAGKIIAVINNPSNQINTNSAKEQLKIANENLTEKSPAIQQLEQNIYYAENKYAQDQLQVERYERLYQKQSIAKIELENMQLAAKNSLAQLNALKKQKTELLQRAKSQQISNENQVQNSKIIEQYNQLVIPQSGMVIHKLKSTGDYVRKGEVVATIADDRKQEVVLNVDENSIGKVKLGQLVYIRFNTDKDRVYEGKVSEIVAAFDEKTQSFVVKVLLAETLPNSIYGTQLEANILIGEKKNALLIPRNYLGFGNKVKIKGIETPVIVKTGIISTEYVEILEGINTNDILEHLKP</sequence>
<dbReference type="PANTHER" id="PTHR30469">
    <property type="entry name" value="MULTIDRUG RESISTANCE PROTEIN MDTA"/>
    <property type="match status" value="1"/>
</dbReference>
<evidence type="ECO:0000313" key="4">
    <source>
        <dbReference type="Proteomes" id="UP001549146"/>
    </source>
</evidence>
<keyword evidence="1" id="KW-0175">Coiled coil</keyword>
<gene>
    <name evidence="3" type="ORF">ABID46_002650</name>
</gene>
<dbReference type="SUPFAM" id="SSF111369">
    <property type="entry name" value="HlyD-like secretion proteins"/>
    <property type="match status" value="1"/>
</dbReference>
<evidence type="ECO:0000313" key="3">
    <source>
        <dbReference type="EMBL" id="MET3733057.1"/>
    </source>
</evidence>
<dbReference type="Proteomes" id="UP001549146">
    <property type="component" value="Unassembled WGS sequence"/>
</dbReference>
<reference evidence="3 4" key="1">
    <citation type="submission" date="2024-06" db="EMBL/GenBank/DDBJ databases">
        <title>Genomic Encyclopedia of Type Strains, Phase IV (KMG-IV): sequencing the most valuable type-strain genomes for metagenomic binning, comparative biology and taxonomic classification.</title>
        <authorList>
            <person name="Goeker M."/>
        </authorList>
    </citation>
    <scope>NUCLEOTIDE SEQUENCE [LARGE SCALE GENOMIC DNA]</scope>
    <source>
        <strain evidence="3 4">DSM 29388</strain>
    </source>
</reference>
<dbReference type="InterPro" id="IPR058647">
    <property type="entry name" value="BSH_CzcB-like"/>
</dbReference>
<proteinExistence type="predicted"/>
<dbReference type="Pfam" id="PF25973">
    <property type="entry name" value="BSH_CzcB"/>
    <property type="match status" value="1"/>
</dbReference>
<evidence type="ECO:0000256" key="1">
    <source>
        <dbReference type="SAM" id="Coils"/>
    </source>
</evidence>
<keyword evidence="4" id="KW-1185">Reference proteome</keyword>
<feature type="coiled-coil region" evidence="1">
    <location>
        <begin position="122"/>
        <end position="156"/>
    </location>
</feature>
<accession>A0ABV2LZK2</accession>
<dbReference type="Gene3D" id="2.40.30.170">
    <property type="match status" value="1"/>
</dbReference>